<reference evidence="1" key="1">
    <citation type="submission" date="2021-02" db="EMBL/GenBank/DDBJ databases">
        <authorList>
            <consortium name="DOE Joint Genome Institute"/>
            <person name="Ahrendt S."/>
            <person name="Looney B.P."/>
            <person name="Miyauchi S."/>
            <person name="Morin E."/>
            <person name="Drula E."/>
            <person name="Courty P.E."/>
            <person name="Chicoki N."/>
            <person name="Fauchery L."/>
            <person name="Kohler A."/>
            <person name="Kuo A."/>
            <person name="Labutti K."/>
            <person name="Pangilinan J."/>
            <person name="Lipzen A."/>
            <person name="Riley R."/>
            <person name="Andreopoulos W."/>
            <person name="He G."/>
            <person name="Johnson J."/>
            <person name="Barry K.W."/>
            <person name="Grigoriev I.V."/>
            <person name="Nagy L."/>
            <person name="Hibbett D."/>
            <person name="Henrissat B."/>
            <person name="Matheny P.B."/>
            <person name="Labbe J."/>
            <person name="Martin F."/>
        </authorList>
    </citation>
    <scope>NUCLEOTIDE SEQUENCE</scope>
    <source>
        <strain evidence="1">FP105234-sp</strain>
    </source>
</reference>
<accession>A0ACB8RA08</accession>
<dbReference type="EMBL" id="MU276195">
    <property type="protein sequence ID" value="KAI0040446.1"/>
    <property type="molecule type" value="Genomic_DNA"/>
</dbReference>
<name>A0ACB8RA08_9AGAM</name>
<organism evidence="1 2">
    <name type="scientific">Auriscalpium vulgare</name>
    <dbReference type="NCBI Taxonomy" id="40419"/>
    <lineage>
        <taxon>Eukaryota</taxon>
        <taxon>Fungi</taxon>
        <taxon>Dikarya</taxon>
        <taxon>Basidiomycota</taxon>
        <taxon>Agaricomycotina</taxon>
        <taxon>Agaricomycetes</taxon>
        <taxon>Russulales</taxon>
        <taxon>Auriscalpiaceae</taxon>
        <taxon>Auriscalpium</taxon>
    </lineage>
</organism>
<comment type="caution">
    <text evidence="1">The sequence shown here is derived from an EMBL/GenBank/DDBJ whole genome shotgun (WGS) entry which is preliminary data.</text>
</comment>
<proteinExistence type="predicted"/>
<dbReference type="Proteomes" id="UP000814033">
    <property type="component" value="Unassembled WGS sequence"/>
</dbReference>
<reference evidence="1" key="2">
    <citation type="journal article" date="2022" name="New Phytol.">
        <title>Evolutionary transition to the ectomycorrhizal habit in the genomes of a hyperdiverse lineage of mushroom-forming fungi.</title>
        <authorList>
            <person name="Looney B."/>
            <person name="Miyauchi S."/>
            <person name="Morin E."/>
            <person name="Drula E."/>
            <person name="Courty P.E."/>
            <person name="Kohler A."/>
            <person name="Kuo A."/>
            <person name="LaButti K."/>
            <person name="Pangilinan J."/>
            <person name="Lipzen A."/>
            <person name="Riley R."/>
            <person name="Andreopoulos W."/>
            <person name="He G."/>
            <person name="Johnson J."/>
            <person name="Nolan M."/>
            <person name="Tritt A."/>
            <person name="Barry K.W."/>
            <person name="Grigoriev I.V."/>
            <person name="Nagy L.G."/>
            <person name="Hibbett D."/>
            <person name="Henrissat B."/>
            <person name="Matheny P.B."/>
            <person name="Labbe J."/>
            <person name="Martin F.M."/>
        </authorList>
    </citation>
    <scope>NUCLEOTIDE SEQUENCE</scope>
    <source>
        <strain evidence="1">FP105234-sp</strain>
    </source>
</reference>
<protein>
    <submittedName>
        <fullName evidence="1">Uncharacterized protein</fullName>
    </submittedName>
</protein>
<gene>
    <name evidence="1" type="ORF">FA95DRAFT_868210</name>
</gene>
<evidence type="ECO:0000313" key="1">
    <source>
        <dbReference type="EMBL" id="KAI0040446.1"/>
    </source>
</evidence>
<keyword evidence="2" id="KW-1185">Reference proteome</keyword>
<evidence type="ECO:0000313" key="2">
    <source>
        <dbReference type="Proteomes" id="UP000814033"/>
    </source>
</evidence>
<sequence>MYAANPNVLAARDTLLLFVLLTTTNAAPAILAAPCPMYRRSPFVRCPRSSHPLLSVYHATFYQRTVEVLHNFYRYPYAMRRTLYWGVQMKHCLLCIYPHMSIVSSARG</sequence>